<dbReference type="Proteomes" id="UP001303285">
    <property type="component" value="Unassembled WGS sequence"/>
</dbReference>
<protein>
    <submittedName>
        <fullName evidence="1">Uncharacterized protein</fullName>
    </submittedName>
</protein>
<organism evidence="1 2">
    <name type="scientific">Nodularia spumigena UHCC 0060</name>
    <dbReference type="NCBI Taxonomy" id="3110300"/>
    <lineage>
        <taxon>Bacteria</taxon>
        <taxon>Bacillati</taxon>
        <taxon>Cyanobacteriota</taxon>
        <taxon>Cyanophyceae</taxon>
        <taxon>Nostocales</taxon>
        <taxon>Nodulariaceae</taxon>
        <taxon>Nodularia</taxon>
    </lineage>
</organism>
<keyword evidence="2" id="KW-1185">Reference proteome</keyword>
<accession>A0ABU5UVD4</accession>
<sequence length="67" mass="7643">GKLEMQAEAGKNGVLLDVPPLQEVIITQVIKIPKSLRVAKFLDIKLISQRSTYYMRLKESFPRVICK</sequence>
<evidence type="ECO:0000313" key="2">
    <source>
        <dbReference type="Proteomes" id="UP001303285"/>
    </source>
</evidence>
<dbReference type="RefSeq" id="WP_323245908.1">
    <property type="nucleotide sequence ID" value="NZ_JAYGHK010000083.1"/>
</dbReference>
<gene>
    <name evidence="1" type="ORF">VB695_19550</name>
</gene>
<comment type="caution">
    <text evidence="1">The sequence shown here is derived from an EMBL/GenBank/DDBJ whole genome shotgun (WGS) entry which is preliminary data.</text>
</comment>
<feature type="non-terminal residue" evidence="1">
    <location>
        <position position="1"/>
    </location>
</feature>
<reference evidence="1 2" key="1">
    <citation type="submission" date="2023-12" db="EMBL/GenBank/DDBJ databases">
        <title>Baltic Sea Cyanobacteria.</title>
        <authorList>
            <person name="Delbaje E."/>
            <person name="Fewer D.P."/>
            <person name="Shishido T.K."/>
        </authorList>
    </citation>
    <scope>NUCLEOTIDE SEQUENCE [LARGE SCALE GENOMIC DNA]</scope>
    <source>
        <strain evidence="1 2">UHCC 0060</strain>
    </source>
</reference>
<proteinExistence type="predicted"/>
<dbReference type="EMBL" id="JAYGHK010000083">
    <property type="protein sequence ID" value="MEA5610236.1"/>
    <property type="molecule type" value="Genomic_DNA"/>
</dbReference>
<evidence type="ECO:0000313" key="1">
    <source>
        <dbReference type="EMBL" id="MEA5610236.1"/>
    </source>
</evidence>
<name>A0ABU5UVD4_NODSP</name>